<evidence type="ECO:0008006" key="3">
    <source>
        <dbReference type="Google" id="ProtNLM"/>
    </source>
</evidence>
<dbReference type="InterPro" id="IPR001544">
    <property type="entry name" value="Aminotrans_IV"/>
</dbReference>
<dbReference type="RefSeq" id="WP_236119263.1">
    <property type="nucleotide sequence ID" value="NZ_JAKGSI010000004.1"/>
</dbReference>
<keyword evidence="2" id="KW-1185">Reference proteome</keyword>
<dbReference type="Gene3D" id="3.20.10.10">
    <property type="entry name" value="D-amino Acid Aminotransferase, subunit A, domain 2"/>
    <property type="match status" value="1"/>
</dbReference>
<proteinExistence type="predicted"/>
<comment type="caution">
    <text evidence="1">The sequence shown here is derived from an EMBL/GenBank/DDBJ whole genome shotgun (WGS) entry which is preliminary data.</text>
</comment>
<dbReference type="InterPro" id="IPR036038">
    <property type="entry name" value="Aminotransferase-like"/>
</dbReference>
<reference evidence="1" key="1">
    <citation type="submission" date="2022-01" db="EMBL/GenBank/DDBJ databases">
        <title>Corynebacterium sp. nov isolated from isolated from the feces of the greater white-fronted geese (Anser albifrons) at Poyang Lake, PR China.</title>
        <authorList>
            <person name="Liu Q."/>
        </authorList>
    </citation>
    <scope>NUCLEOTIDE SEQUENCE</scope>
    <source>
        <strain evidence="1">JCM 32435</strain>
    </source>
</reference>
<dbReference type="SUPFAM" id="SSF56752">
    <property type="entry name" value="D-aminoacid aminotransferase-like PLP-dependent enzymes"/>
    <property type="match status" value="1"/>
</dbReference>
<evidence type="ECO:0000313" key="1">
    <source>
        <dbReference type="EMBL" id="MCF4007118.1"/>
    </source>
</evidence>
<dbReference type="InterPro" id="IPR043132">
    <property type="entry name" value="BCAT-like_C"/>
</dbReference>
<sequence length="228" mass="25476">MIIDSWYLRRLPGQPAEFCGLDAHLRRYTHGVQRFYGRRPPERFLRSVRAACEDASAGEWFPRLEGSARADRLAWRPSPPRRRRTRLLIGECVRDPRRHPELKGPDLPVLGELRALAARRGADDLLLARGGRVLEATTSAILLLEGDRLILPAGPRLPSVSEELLLSGEPVSPPEPGRPELRWDSLCRRPVSVAEVEEAARSGRARVYALNALHGVTEVAVLGRVDLE</sequence>
<dbReference type="Pfam" id="PF01063">
    <property type="entry name" value="Aminotran_4"/>
    <property type="match status" value="1"/>
</dbReference>
<dbReference type="GO" id="GO:0003824">
    <property type="term" value="F:catalytic activity"/>
    <property type="evidence" value="ECO:0007669"/>
    <property type="project" value="InterPro"/>
</dbReference>
<name>A0A9X1QSQ0_9CORY</name>
<accession>A0A9X1QSQ0</accession>
<evidence type="ECO:0000313" key="2">
    <source>
        <dbReference type="Proteomes" id="UP001139336"/>
    </source>
</evidence>
<dbReference type="EMBL" id="JAKGSI010000004">
    <property type="protein sequence ID" value="MCF4007118.1"/>
    <property type="molecule type" value="Genomic_DNA"/>
</dbReference>
<dbReference type="AlphaFoldDB" id="A0A9X1QSQ0"/>
<gene>
    <name evidence="1" type="ORF">L1O03_08025</name>
</gene>
<organism evidence="1 2">
    <name type="scientific">Corynebacterium uropygiale</name>
    <dbReference type="NCBI Taxonomy" id="1775911"/>
    <lineage>
        <taxon>Bacteria</taxon>
        <taxon>Bacillati</taxon>
        <taxon>Actinomycetota</taxon>
        <taxon>Actinomycetes</taxon>
        <taxon>Mycobacteriales</taxon>
        <taxon>Corynebacteriaceae</taxon>
        <taxon>Corynebacterium</taxon>
    </lineage>
</organism>
<dbReference type="Proteomes" id="UP001139336">
    <property type="component" value="Unassembled WGS sequence"/>
</dbReference>
<protein>
    <recommendedName>
        <fullName evidence="3">Aminotransferase</fullName>
    </recommendedName>
</protein>